<evidence type="ECO:0000256" key="2">
    <source>
        <dbReference type="ARBA" id="ARBA00022737"/>
    </source>
</evidence>
<evidence type="ECO:0008006" key="5">
    <source>
        <dbReference type="Google" id="ProtNLM"/>
    </source>
</evidence>
<reference evidence="4" key="1">
    <citation type="submission" date="2013-09" db="EMBL/GenBank/DDBJ databases">
        <title>The Genome Sequence of Anopheles culicifacies species A.</title>
        <authorList>
            <consortium name="The Broad Institute Genomics Platform"/>
            <person name="Neafsey D.E."/>
            <person name="Besansky N."/>
            <person name="Howell P."/>
            <person name="Walton C."/>
            <person name="Young S.K."/>
            <person name="Zeng Q."/>
            <person name="Gargeya S."/>
            <person name="Fitzgerald M."/>
            <person name="Haas B."/>
            <person name="Abouelleil A."/>
            <person name="Allen A.W."/>
            <person name="Alvarado L."/>
            <person name="Arachchi H.M."/>
            <person name="Berlin A.M."/>
            <person name="Chapman S.B."/>
            <person name="Gainer-Dewar J."/>
            <person name="Goldberg J."/>
            <person name="Griggs A."/>
            <person name="Gujja S."/>
            <person name="Hansen M."/>
            <person name="Howarth C."/>
            <person name="Imamovic A."/>
            <person name="Ireland A."/>
            <person name="Larimer J."/>
            <person name="McCowan C."/>
            <person name="Murphy C."/>
            <person name="Pearson M."/>
            <person name="Poon T.W."/>
            <person name="Priest M."/>
            <person name="Roberts A."/>
            <person name="Saif S."/>
            <person name="Shea T."/>
            <person name="Sisk P."/>
            <person name="Sykes S."/>
            <person name="Wortman J."/>
            <person name="Nusbaum C."/>
            <person name="Birren B."/>
        </authorList>
    </citation>
    <scope>NUCLEOTIDE SEQUENCE [LARGE SCALE GENOMIC DNA]</scope>
    <source>
        <strain evidence="4">A-37</strain>
    </source>
</reference>
<dbReference type="EnsemblMetazoa" id="ACUA022463-RA">
    <property type="protein sequence ID" value="ACUA022463-PA"/>
    <property type="gene ID" value="ACUA022463"/>
</dbReference>
<evidence type="ECO:0000313" key="4">
    <source>
        <dbReference type="Proteomes" id="UP000075883"/>
    </source>
</evidence>
<dbReference type="InterPro" id="IPR032675">
    <property type="entry name" value="LRR_dom_sf"/>
</dbReference>
<name>A0A182MNF1_9DIPT</name>
<dbReference type="PANTHER" id="PTHR45712">
    <property type="entry name" value="AGAP008170-PA"/>
    <property type="match status" value="1"/>
</dbReference>
<proteinExistence type="predicted"/>
<keyword evidence="4" id="KW-1185">Reference proteome</keyword>
<reference evidence="3" key="2">
    <citation type="submission" date="2020-05" db="UniProtKB">
        <authorList>
            <consortium name="EnsemblMetazoa"/>
        </authorList>
    </citation>
    <scope>IDENTIFICATION</scope>
    <source>
        <strain evidence="3">A-37</strain>
    </source>
</reference>
<keyword evidence="1" id="KW-0433">Leucine-rich repeat</keyword>
<protein>
    <recommendedName>
        <fullName evidence="5">Leucine rich immune protein (Coil-less)</fullName>
    </recommendedName>
</protein>
<dbReference type="SUPFAM" id="SSF52058">
    <property type="entry name" value="L domain-like"/>
    <property type="match status" value="1"/>
</dbReference>
<evidence type="ECO:0000313" key="3">
    <source>
        <dbReference type="EnsemblMetazoa" id="ACUA022463-PA"/>
    </source>
</evidence>
<dbReference type="PANTHER" id="PTHR45712:SF22">
    <property type="entry name" value="INSULIN-LIKE GROWTH FACTOR-BINDING PROTEIN COMPLEX ACID LABILE SUBUNIT"/>
    <property type="match status" value="1"/>
</dbReference>
<accession>A0A182MNF1</accession>
<evidence type="ECO:0000256" key="1">
    <source>
        <dbReference type="ARBA" id="ARBA00022614"/>
    </source>
</evidence>
<dbReference type="AlphaFoldDB" id="A0A182MNF1"/>
<dbReference type="EMBL" id="AXCM01017026">
    <property type="status" value="NOT_ANNOTATED_CDS"/>
    <property type="molecule type" value="Genomic_DNA"/>
</dbReference>
<dbReference type="Gene3D" id="3.80.10.10">
    <property type="entry name" value="Ribonuclease Inhibitor"/>
    <property type="match status" value="1"/>
</dbReference>
<organism evidence="3 4">
    <name type="scientific">Anopheles culicifacies</name>
    <dbReference type="NCBI Taxonomy" id="139723"/>
    <lineage>
        <taxon>Eukaryota</taxon>
        <taxon>Metazoa</taxon>
        <taxon>Ecdysozoa</taxon>
        <taxon>Arthropoda</taxon>
        <taxon>Hexapoda</taxon>
        <taxon>Insecta</taxon>
        <taxon>Pterygota</taxon>
        <taxon>Neoptera</taxon>
        <taxon>Endopterygota</taxon>
        <taxon>Diptera</taxon>
        <taxon>Nematocera</taxon>
        <taxon>Culicoidea</taxon>
        <taxon>Culicidae</taxon>
        <taxon>Anophelinae</taxon>
        <taxon>Anopheles</taxon>
        <taxon>culicifacies species complex</taxon>
    </lineage>
</organism>
<dbReference type="VEuPathDB" id="VectorBase:ACUA022463"/>
<dbReference type="STRING" id="139723.A0A182MNF1"/>
<keyword evidence="2" id="KW-0677">Repeat</keyword>
<dbReference type="Proteomes" id="UP000075883">
    <property type="component" value="Unassembled WGS sequence"/>
</dbReference>
<sequence>MQHVPVTNNLLKVVDFRSATIDTRFFDQVHPFSSVEISSSESVKRMTLPENSTIASLTLERTRLVWAHFEENFYLQQLHIIDSPLKAPSPSLRNLKHLKGLTLRKTGIASINLSCINLHDFALFTKLLDFDVAFNKIDSITGRLINVALSRLGLAGNRLKSIDFCHWNELRNVSEISLALNSLGRIPNCLYKFPRVVMVYLQANQITHVNMDELVMLKSLQVLNLASNRIYATTVHAESFPPKLVQLFLYDNCICKMVVPDEQLMPYTNLTIYLHKMYGNVLNIMDIHCKTC</sequence>
<dbReference type="InterPro" id="IPR050333">
    <property type="entry name" value="SLRP"/>
</dbReference>